<keyword evidence="10" id="KW-0808">Transferase</keyword>
<evidence type="ECO:0000256" key="13">
    <source>
        <dbReference type="ARBA" id="ARBA00023211"/>
    </source>
</evidence>
<keyword evidence="7" id="KW-0597">Phosphoprotein</keyword>
<dbReference type="FunCoup" id="L9KKX6">
    <property type="interactions" value="228"/>
</dbReference>
<evidence type="ECO:0000259" key="20">
    <source>
        <dbReference type="Pfam" id="PF21047"/>
    </source>
</evidence>
<dbReference type="SUPFAM" id="SSF54675">
    <property type="entry name" value="Nicotinate/Quinolinate PRTase N-terminal domain-like"/>
    <property type="match status" value="1"/>
</dbReference>
<dbReference type="Gene3D" id="1.25.10.10">
    <property type="entry name" value="Leucine-rich Repeat Variant"/>
    <property type="match status" value="1"/>
</dbReference>
<evidence type="ECO:0000256" key="3">
    <source>
        <dbReference type="ARBA" id="ARBA00004952"/>
    </source>
</evidence>
<feature type="region of interest" description="Disordered" evidence="17">
    <location>
        <begin position="481"/>
        <end position="508"/>
    </location>
</feature>
<keyword evidence="13" id="KW-0464">Manganese</keyword>
<feature type="domain" description="Maestro/Maestro-like HEAT-repeats" evidence="21">
    <location>
        <begin position="813"/>
        <end position="1079"/>
    </location>
</feature>
<gene>
    <name evidence="22" type="ORF">TREES_T100016052</name>
</gene>
<dbReference type="InterPro" id="IPR016024">
    <property type="entry name" value="ARM-type_fold"/>
</dbReference>
<name>L9KKX6_TUPCH</name>
<evidence type="ECO:0000256" key="17">
    <source>
        <dbReference type="SAM" id="MobiDB-lite"/>
    </source>
</evidence>
<evidence type="ECO:0000256" key="2">
    <source>
        <dbReference type="ARBA" id="ARBA00001946"/>
    </source>
</evidence>
<evidence type="ECO:0000256" key="9">
    <source>
        <dbReference type="ARBA" id="ARBA00022642"/>
    </source>
</evidence>
<dbReference type="SUPFAM" id="SSF48371">
    <property type="entry name" value="ARM repeat"/>
    <property type="match status" value="1"/>
</dbReference>
<accession>L9KKX6</accession>
<dbReference type="InterPro" id="IPR036068">
    <property type="entry name" value="Nicotinate_pribotase-like_C"/>
</dbReference>
<comment type="cofactor">
    <cofactor evidence="2">
        <name>Mg(2+)</name>
        <dbReference type="ChEBI" id="CHEBI:18420"/>
    </cofactor>
</comment>
<evidence type="ECO:0000256" key="10">
    <source>
        <dbReference type="ARBA" id="ARBA00022679"/>
    </source>
</evidence>
<evidence type="ECO:0000259" key="21">
    <source>
        <dbReference type="Pfam" id="PF23227"/>
    </source>
</evidence>
<evidence type="ECO:0000313" key="22">
    <source>
        <dbReference type="EMBL" id="ELW63411.1"/>
    </source>
</evidence>
<keyword evidence="9" id="KW-0662">Pyridine nucleotide biosynthesis</keyword>
<feature type="domain" description="Nicotinate phosphoribosyltransferase C-terminal" evidence="19">
    <location>
        <begin position="384"/>
        <end position="473"/>
    </location>
</feature>
<dbReference type="InterPro" id="IPR013785">
    <property type="entry name" value="Aldolase_TIM"/>
</dbReference>
<dbReference type="InterPro" id="IPR007229">
    <property type="entry name" value="Nic_PRibTrfase-Fam"/>
</dbReference>
<dbReference type="InterPro" id="IPR041619">
    <property type="entry name" value="NAPRTase_C"/>
</dbReference>
<dbReference type="Gene3D" id="3.20.140.10">
    <property type="entry name" value="nicotinate phosphoribosyltransferase"/>
    <property type="match status" value="2"/>
</dbReference>
<evidence type="ECO:0000256" key="14">
    <source>
        <dbReference type="ARBA" id="ARBA00023426"/>
    </source>
</evidence>
<evidence type="ECO:0000256" key="7">
    <source>
        <dbReference type="ARBA" id="ARBA00022553"/>
    </source>
</evidence>
<dbReference type="GO" id="GO:0034355">
    <property type="term" value="P:NAD+ biosynthetic process via the salvage pathway"/>
    <property type="evidence" value="ECO:0007669"/>
    <property type="project" value="TreeGrafter"/>
</dbReference>
<evidence type="ECO:0000313" key="23">
    <source>
        <dbReference type="Proteomes" id="UP000011518"/>
    </source>
</evidence>
<dbReference type="eggNOG" id="ENOG502SUFR">
    <property type="taxonomic scope" value="Eukaryota"/>
</dbReference>
<dbReference type="PANTHER" id="PTHR11098">
    <property type="entry name" value="NICOTINATE PHOSPHORIBOSYLTRANSFERASE"/>
    <property type="match status" value="1"/>
</dbReference>
<dbReference type="SUPFAM" id="SSF51690">
    <property type="entry name" value="Nicotinate/Quinolinate PRTase C-terminal domain-like"/>
    <property type="match status" value="1"/>
</dbReference>
<comment type="function">
    <text evidence="14">Catalyzes the first step in the biosynthesis of NAD from nicotinic acid, the ATP-dependent synthesis of beta-nicotinate D-ribonucleotide from nicotinate and 5-phospho-D-ribose 1-phosphate. Helps prevent cellular oxidative stress via its role in NAD biosynthesis.</text>
</comment>
<dbReference type="FunFam" id="3.20.20.70:FF:000155">
    <property type="entry name" value="Nicotinate phosphoribosyltransferase"/>
    <property type="match status" value="1"/>
</dbReference>
<proteinExistence type="inferred from homology"/>
<dbReference type="GO" id="GO:0046872">
    <property type="term" value="F:metal ion binding"/>
    <property type="evidence" value="ECO:0007669"/>
    <property type="project" value="UniProtKB-KW"/>
</dbReference>
<dbReference type="Pfam" id="PF21047">
    <property type="entry name" value="HEAT_Maestro"/>
    <property type="match status" value="1"/>
</dbReference>
<feature type="non-terminal residue" evidence="22">
    <location>
        <position position="1"/>
    </location>
</feature>
<comment type="catalytic activity">
    <reaction evidence="16">
        <text>5-phospho-alpha-D-ribose 1-diphosphate + nicotinate + ATP + H2O = nicotinate beta-D-ribonucleotide + ADP + phosphate + diphosphate</text>
        <dbReference type="Rhea" id="RHEA:36163"/>
        <dbReference type="ChEBI" id="CHEBI:15377"/>
        <dbReference type="ChEBI" id="CHEBI:30616"/>
        <dbReference type="ChEBI" id="CHEBI:32544"/>
        <dbReference type="ChEBI" id="CHEBI:33019"/>
        <dbReference type="ChEBI" id="CHEBI:43474"/>
        <dbReference type="ChEBI" id="CHEBI:57502"/>
        <dbReference type="ChEBI" id="CHEBI:58017"/>
        <dbReference type="ChEBI" id="CHEBI:456216"/>
        <dbReference type="EC" id="6.3.4.21"/>
    </reaction>
</comment>
<comment type="cofactor">
    <cofactor evidence="1">
        <name>Mn(2+)</name>
        <dbReference type="ChEBI" id="CHEBI:29035"/>
    </cofactor>
</comment>
<dbReference type="InParanoid" id="L9KKX6"/>
<comment type="pathway">
    <text evidence="3">Cofactor biosynthesis; NAD(+) biosynthesis; nicotinate D-ribonucleotide from nicotinate: step 1/1.</text>
</comment>
<dbReference type="FunFam" id="3.20.140.10:FF:000012">
    <property type="entry name" value="Nicotinate phosphoribosyltransferase"/>
    <property type="match status" value="1"/>
</dbReference>
<dbReference type="GO" id="GO:0005829">
    <property type="term" value="C:cytosol"/>
    <property type="evidence" value="ECO:0007669"/>
    <property type="project" value="TreeGrafter"/>
</dbReference>
<dbReference type="FunFam" id="3.20.20.70:FF:000126">
    <property type="entry name" value="Nicotinate phosphoribosyltransferase"/>
    <property type="match status" value="1"/>
</dbReference>
<evidence type="ECO:0000256" key="5">
    <source>
        <dbReference type="ARBA" id="ARBA00013236"/>
    </source>
</evidence>
<evidence type="ECO:0000256" key="4">
    <source>
        <dbReference type="ARBA" id="ARBA00010897"/>
    </source>
</evidence>
<dbReference type="STRING" id="246437.L9KKX6"/>
<evidence type="ECO:0000256" key="6">
    <source>
        <dbReference type="ARBA" id="ARBA00021569"/>
    </source>
</evidence>
<dbReference type="UniPathway" id="UPA00253"/>
<keyword evidence="8" id="KW-0436">Ligase</keyword>
<dbReference type="AlphaFoldDB" id="L9KKX6"/>
<protein>
    <recommendedName>
        <fullName evidence="6">Nicotinate phosphoribosyltransferase</fullName>
        <ecNumber evidence="5">6.3.4.21</ecNumber>
    </recommendedName>
    <alternativeName>
        <fullName evidence="15">Nicotinate phosphoribosyltransferase domain-containing protein 1</fullName>
    </alternativeName>
</protein>
<keyword evidence="11" id="KW-0479">Metal-binding</keyword>
<dbReference type="InterPro" id="IPR011989">
    <property type="entry name" value="ARM-like"/>
</dbReference>
<reference evidence="23" key="2">
    <citation type="journal article" date="2013" name="Nat. Commun.">
        <title>Genome of the Chinese tree shrew.</title>
        <authorList>
            <person name="Fan Y."/>
            <person name="Huang Z.Y."/>
            <person name="Cao C.C."/>
            <person name="Chen C.S."/>
            <person name="Chen Y.X."/>
            <person name="Fan D.D."/>
            <person name="He J."/>
            <person name="Hou H.L."/>
            <person name="Hu L."/>
            <person name="Hu X.T."/>
            <person name="Jiang X.T."/>
            <person name="Lai R."/>
            <person name="Lang Y.S."/>
            <person name="Liang B."/>
            <person name="Liao S.G."/>
            <person name="Mu D."/>
            <person name="Ma Y.Y."/>
            <person name="Niu Y.Y."/>
            <person name="Sun X.Q."/>
            <person name="Xia J.Q."/>
            <person name="Xiao J."/>
            <person name="Xiong Z.Q."/>
            <person name="Xu L."/>
            <person name="Yang L."/>
            <person name="Zhang Y."/>
            <person name="Zhao W."/>
            <person name="Zhao X.D."/>
            <person name="Zheng Y.T."/>
            <person name="Zhou J.M."/>
            <person name="Zhu Y.B."/>
            <person name="Zhang G.J."/>
            <person name="Wang J."/>
            <person name="Yao Y.G."/>
        </authorList>
    </citation>
    <scope>NUCLEOTIDE SEQUENCE [LARGE SCALE GENOMIC DNA]</scope>
</reference>
<feature type="compositionally biased region" description="Low complexity" evidence="17">
    <location>
        <begin position="481"/>
        <end position="494"/>
    </location>
</feature>
<evidence type="ECO:0000256" key="1">
    <source>
        <dbReference type="ARBA" id="ARBA00001936"/>
    </source>
</evidence>
<dbReference type="PANTHER" id="PTHR11098:SF1">
    <property type="entry name" value="NICOTINATE PHOSPHORIBOSYLTRANSFERASE"/>
    <property type="match status" value="1"/>
</dbReference>
<evidence type="ECO:0000256" key="16">
    <source>
        <dbReference type="ARBA" id="ARBA00048668"/>
    </source>
</evidence>
<evidence type="ECO:0000256" key="15">
    <source>
        <dbReference type="ARBA" id="ARBA00033279"/>
    </source>
</evidence>
<sequence length="1131" mass="121437">FPRCRSGGAFPLPAGLRDCVRFVRAFRLQDADVQFLASVLPPDTDPAFFDHLRALDGSGVTLRALPEGSLAFPGVPLLQVSGPLLVVQLLETPLLCLISYASLVATNAARLRLIAGPKTRLLEMGLRRAQGPDGGLTASTYSYLGGFDSSSNVLAGQLRGVPVAGTLAHSFVTSFSGTEVPPDPMLAPAAGQGPKVDLAASVEEWLGRVCAHLGLGVQEPHPGERAAFVAYALAFPRAFQGLLDSYSVWRSGLPNFLAVALALGELGYRAVGVRLDSGDLLQQAQEVRRVFRTVAAQFQVPWVEWVSIAVSNGVDEKELARLAQEDSEVNIIGIGTNVVTCPRQPSLGCVYKLVSVGGQPRVKLTEDPEKQTLPGSKAAFRLLGPDEEPPPRAGQEMSVWPRAAQKPCLVRPAQVEPLLRLWVWQGQLCEPLPSLAESRAFAQLSLSSLRPEHRRPDNPAPYQVALSEKLQALVEALASEAEPGSGAAATTTGGKVCSPHNAQEPAPEGLPQISWEEGVLADLALCTAACLEEAGLVGTQATALTLCSALEARGKRLEDQVHALVRGLLAQVSSLAEGRPRQVALRVLSALALEHAQDVVYELLPRSLPADRAAVELWRSLSRSQRVSGQVLVQLLWVLKGAAGGGGREPQALAATCALGEMLAVSGCVAATRGFYPHLLLVLVTQLHQLARGQCSPKIWAPSHRGPPHSHASCAVEALKALLTGDGSRMVVTCMEQAGGWRRLAGAHTHLEGVLLLASAIVAHADHHLRGLFADLLPRLRSADDPQRLTAMAFFTGLLQSRPTARLLREEVILERLCIWQSDPEPTVRWLGLLGLGHLALNRGKVRHVSTLLPALLGALGEGDARLVGAALGALRRLLLRPRAPVRLLSTELRPRLPPLLDDARDSVRASAVGLLGMLVRRGRGGLRVGLRGPLRKLVLQSLVPLLLRLHDPSRDAAESSEWTLARCDQALRWGLLEEVVTMAHYDSPEALSRVCHRLVQRYPSHVPSFLSQTQGYLRSRQDTLRRAAIMLIGFLVHHASPSCINQDLLDSLFQDLGLLQSALEPTVAAAAQVSAQQVALLACAQGPPVKARLLRLRRRGGARPQPVYADSPFQPQSLAGRWGCSQPRCT</sequence>
<comment type="similarity">
    <text evidence="4">Belongs to the NAPRTase family.</text>
</comment>
<evidence type="ECO:0000259" key="19">
    <source>
        <dbReference type="Pfam" id="PF17956"/>
    </source>
</evidence>
<dbReference type="Pfam" id="PF23227">
    <property type="entry name" value="HEAT_MROH2B_C"/>
    <property type="match status" value="1"/>
</dbReference>
<reference evidence="23" key="1">
    <citation type="submission" date="2012-07" db="EMBL/GenBank/DDBJ databases">
        <title>Genome of the Chinese tree shrew, a rising model animal genetically related to primates.</title>
        <authorList>
            <person name="Zhang G."/>
            <person name="Fan Y."/>
            <person name="Yao Y."/>
            <person name="Huang Z."/>
        </authorList>
    </citation>
    <scope>NUCLEOTIDE SEQUENCE [LARGE SCALE GENOMIC DNA]</scope>
</reference>
<dbReference type="Gene3D" id="3.20.20.70">
    <property type="entry name" value="Aldolase class I"/>
    <property type="match status" value="1"/>
</dbReference>
<dbReference type="EMBL" id="KB320776">
    <property type="protein sequence ID" value="ELW63411.1"/>
    <property type="molecule type" value="Genomic_DNA"/>
</dbReference>
<dbReference type="InterPro" id="IPR055406">
    <property type="entry name" value="HEAT_Maestro"/>
</dbReference>
<evidence type="ECO:0000256" key="8">
    <source>
        <dbReference type="ARBA" id="ARBA00022598"/>
    </source>
</evidence>
<feature type="domain" description="Maestro-like HEAT-repeats" evidence="20">
    <location>
        <begin position="522"/>
        <end position="632"/>
    </location>
</feature>
<dbReference type="Pfam" id="PF17956">
    <property type="entry name" value="NAPRTase_C"/>
    <property type="match status" value="1"/>
</dbReference>
<evidence type="ECO:0000256" key="11">
    <source>
        <dbReference type="ARBA" id="ARBA00022723"/>
    </source>
</evidence>
<dbReference type="InterPro" id="IPR006405">
    <property type="entry name" value="Nic_PRibTrfase_pncB"/>
</dbReference>
<dbReference type="GO" id="GO:0004516">
    <property type="term" value="F:nicotinate phosphoribosyltransferase activity"/>
    <property type="evidence" value="ECO:0007669"/>
    <property type="project" value="UniProtKB-EC"/>
</dbReference>
<dbReference type="NCBIfam" id="TIGR01513">
    <property type="entry name" value="NAPRTase_put"/>
    <property type="match status" value="1"/>
</dbReference>
<keyword evidence="23" id="KW-1185">Reference proteome</keyword>
<dbReference type="GO" id="GO:0016740">
    <property type="term" value="F:transferase activity"/>
    <property type="evidence" value="ECO:0007669"/>
    <property type="project" value="UniProtKB-KW"/>
</dbReference>
<dbReference type="Proteomes" id="UP000011518">
    <property type="component" value="Unassembled WGS sequence"/>
</dbReference>
<evidence type="ECO:0000259" key="18">
    <source>
        <dbReference type="Pfam" id="PF17767"/>
    </source>
</evidence>
<dbReference type="EC" id="6.3.4.21" evidence="5"/>
<dbReference type="InterPro" id="IPR048465">
    <property type="entry name" value="Maestro-like_HEAT"/>
</dbReference>
<evidence type="ECO:0000256" key="12">
    <source>
        <dbReference type="ARBA" id="ARBA00022842"/>
    </source>
</evidence>
<dbReference type="Pfam" id="PF17767">
    <property type="entry name" value="NAPRTase_N"/>
    <property type="match status" value="1"/>
</dbReference>
<dbReference type="InterPro" id="IPR040727">
    <property type="entry name" value="NAPRTase_N"/>
</dbReference>
<keyword evidence="12" id="KW-0460">Magnesium</keyword>
<organism evidence="22 23">
    <name type="scientific">Tupaia chinensis</name>
    <name type="common">Chinese tree shrew</name>
    <name type="synonym">Tupaia belangeri chinensis</name>
    <dbReference type="NCBI Taxonomy" id="246437"/>
    <lineage>
        <taxon>Eukaryota</taxon>
        <taxon>Metazoa</taxon>
        <taxon>Chordata</taxon>
        <taxon>Craniata</taxon>
        <taxon>Vertebrata</taxon>
        <taxon>Euteleostomi</taxon>
        <taxon>Mammalia</taxon>
        <taxon>Eutheria</taxon>
        <taxon>Euarchontoglires</taxon>
        <taxon>Scandentia</taxon>
        <taxon>Tupaiidae</taxon>
        <taxon>Tupaia</taxon>
    </lineage>
</organism>
<feature type="domain" description="Nicotinate phosphoribosyltransferase N-terminal" evidence="18">
    <location>
        <begin position="7"/>
        <end position="99"/>
    </location>
</feature>